<evidence type="ECO:0000313" key="10">
    <source>
        <dbReference type="Proteomes" id="UP000076796"/>
    </source>
</evidence>
<keyword evidence="3" id="KW-0678">Repressor</keyword>
<evidence type="ECO:0000256" key="5">
    <source>
        <dbReference type="ARBA" id="ARBA00023015"/>
    </source>
</evidence>
<keyword evidence="4" id="KW-1005">Bacterial flagellum biogenesis</keyword>
<dbReference type="AlphaFoldDB" id="A0A163I682"/>
<gene>
    <name evidence="9" type="ORF">AWU65_07735</name>
</gene>
<keyword evidence="9" id="KW-0282">Flagellum</keyword>
<dbReference type="NCBIfam" id="TIGR03824">
    <property type="entry name" value="FlgM_jcvi"/>
    <property type="match status" value="1"/>
</dbReference>
<dbReference type="EMBL" id="LWMH01000001">
    <property type="protein sequence ID" value="KZS45809.1"/>
    <property type="molecule type" value="Genomic_DNA"/>
</dbReference>
<comment type="similarity">
    <text evidence="1">Belongs to the FlgM family.</text>
</comment>
<dbReference type="GO" id="GO:0044781">
    <property type="term" value="P:bacterial-type flagellum organization"/>
    <property type="evidence" value="ECO:0007669"/>
    <property type="project" value="UniProtKB-KW"/>
</dbReference>
<dbReference type="RefSeq" id="WP_006213058.1">
    <property type="nucleotide sequence ID" value="NZ_CP147845.1"/>
</dbReference>
<evidence type="ECO:0000313" key="9">
    <source>
        <dbReference type="EMBL" id="KZS45809.1"/>
    </source>
</evidence>
<reference evidence="9" key="1">
    <citation type="journal article" date="2016" name="Genome Announc.">
        <title>Draft genomes of two strains of Paenibacillus glucanolyticus with capability to degrade lignocellulose.</title>
        <authorList>
            <person name="Mathews S.L."/>
            <person name="Pawlak J."/>
            <person name="Grunden A.M."/>
        </authorList>
    </citation>
    <scope>NUCLEOTIDE SEQUENCE [LARGE SCALE GENOMIC DNA]</scope>
    <source>
        <strain evidence="9">SLM1</strain>
    </source>
</reference>
<feature type="domain" description="Anti-sigma-28 factor FlgM C-terminal" evidence="8">
    <location>
        <begin position="35"/>
        <end position="85"/>
    </location>
</feature>
<evidence type="ECO:0000256" key="4">
    <source>
        <dbReference type="ARBA" id="ARBA00022795"/>
    </source>
</evidence>
<organism evidence="9 10">
    <name type="scientific">Paenibacillus glucanolyticus</name>
    <dbReference type="NCBI Taxonomy" id="59843"/>
    <lineage>
        <taxon>Bacteria</taxon>
        <taxon>Bacillati</taxon>
        <taxon>Bacillota</taxon>
        <taxon>Bacilli</taxon>
        <taxon>Bacillales</taxon>
        <taxon>Paenibacillaceae</taxon>
        <taxon>Paenibacillus</taxon>
    </lineage>
</organism>
<evidence type="ECO:0000256" key="7">
    <source>
        <dbReference type="SAM" id="MobiDB-lite"/>
    </source>
</evidence>
<dbReference type="Proteomes" id="UP000076796">
    <property type="component" value="Unassembled WGS sequence"/>
</dbReference>
<feature type="region of interest" description="Disordered" evidence="7">
    <location>
        <begin position="1"/>
        <end position="56"/>
    </location>
</feature>
<dbReference type="InterPro" id="IPR031316">
    <property type="entry name" value="FlgM_C"/>
</dbReference>
<keyword evidence="6" id="KW-0804">Transcription</keyword>
<proteinExistence type="inferred from homology"/>
<dbReference type="InterPro" id="IPR007412">
    <property type="entry name" value="FlgM"/>
</dbReference>
<comment type="caution">
    <text evidence="9">The sequence shown here is derived from an EMBL/GenBank/DDBJ whole genome shotgun (WGS) entry which is preliminary data.</text>
</comment>
<dbReference type="GO" id="GO:0045892">
    <property type="term" value="P:negative regulation of DNA-templated transcription"/>
    <property type="evidence" value="ECO:0007669"/>
    <property type="project" value="InterPro"/>
</dbReference>
<evidence type="ECO:0000259" key="8">
    <source>
        <dbReference type="Pfam" id="PF04316"/>
    </source>
</evidence>
<accession>A0A163I682</accession>
<dbReference type="GeneID" id="97552852"/>
<keyword evidence="9" id="KW-0969">Cilium</keyword>
<sequence length="98" mass="11328">MKINESGRVNGINSYQRNIESREMQHIDKKKRRKDEVSISPEAMELSAQSKVQDPERAEKIQRLKESVANGTYEVPVDRLADKLLPYFQSYNKSGESK</sequence>
<name>A0A163I682_9BACL</name>
<dbReference type="OrthoDB" id="2382241at2"/>
<protein>
    <recommendedName>
        <fullName evidence="2">Negative regulator of flagellin synthesis</fullName>
    </recommendedName>
</protein>
<keyword evidence="5" id="KW-0805">Transcription regulation</keyword>
<evidence type="ECO:0000256" key="6">
    <source>
        <dbReference type="ARBA" id="ARBA00023163"/>
    </source>
</evidence>
<dbReference type="Pfam" id="PF04316">
    <property type="entry name" value="FlgM"/>
    <property type="match status" value="1"/>
</dbReference>
<evidence type="ECO:0000256" key="1">
    <source>
        <dbReference type="ARBA" id="ARBA00005322"/>
    </source>
</evidence>
<keyword evidence="9" id="KW-0966">Cell projection</keyword>
<keyword evidence="10" id="KW-1185">Reference proteome</keyword>
<evidence type="ECO:0000256" key="2">
    <source>
        <dbReference type="ARBA" id="ARBA00017823"/>
    </source>
</evidence>
<dbReference type="InterPro" id="IPR035890">
    <property type="entry name" value="Anti-sigma-28_factor_FlgM_sf"/>
</dbReference>
<dbReference type="STRING" id="59843.A3958_07295"/>
<evidence type="ECO:0000256" key="3">
    <source>
        <dbReference type="ARBA" id="ARBA00022491"/>
    </source>
</evidence>
<dbReference type="SUPFAM" id="SSF101498">
    <property type="entry name" value="Anti-sigma factor FlgM"/>
    <property type="match status" value="1"/>
</dbReference>